<dbReference type="AlphaFoldDB" id="H1Q0F8"/>
<keyword evidence="3" id="KW-1185">Reference proteome</keyword>
<dbReference type="HOGENOM" id="CLU_2383706_0_0_10"/>
<gene>
    <name evidence="2" type="ORF">HMPREF9140_00396</name>
</gene>
<keyword evidence="1" id="KW-0472">Membrane</keyword>
<evidence type="ECO:0000313" key="2">
    <source>
        <dbReference type="EMBL" id="EHO73687.1"/>
    </source>
</evidence>
<feature type="transmembrane region" description="Helical" evidence="1">
    <location>
        <begin position="48"/>
        <end position="77"/>
    </location>
</feature>
<organism evidence="2 3">
    <name type="scientific">Prevotella micans F0438</name>
    <dbReference type="NCBI Taxonomy" id="883158"/>
    <lineage>
        <taxon>Bacteria</taxon>
        <taxon>Pseudomonadati</taxon>
        <taxon>Bacteroidota</taxon>
        <taxon>Bacteroidia</taxon>
        <taxon>Bacteroidales</taxon>
        <taxon>Prevotellaceae</taxon>
        <taxon>Prevotella</taxon>
    </lineage>
</organism>
<reference evidence="2 3" key="1">
    <citation type="submission" date="2011-12" db="EMBL/GenBank/DDBJ databases">
        <title>The Genome Sequence of Prevotella micans F0438.</title>
        <authorList>
            <consortium name="The Broad Institute Genome Sequencing Platform"/>
            <person name="Earl A."/>
            <person name="Ward D."/>
            <person name="Feldgarden M."/>
            <person name="Gevers D."/>
            <person name="Izard J."/>
            <person name="Baranova O.V."/>
            <person name="Blanton J.M."/>
            <person name="Wade W.G."/>
            <person name="Dewhirst F.E."/>
            <person name="Young S.K."/>
            <person name="Zeng Q."/>
            <person name="Gargeya S."/>
            <person name="Fitzgerald M."/>
            <person name="Haas B."/>
            <person name="Abouelleil A."/>
            <person name="Alvarado L."/>
            <person name="Arachchi H.M."/>
            <person name="Berlin A."/>
            <person name="Chapman S.B."/>
            <person name="Gearin G."/>
            <person name="Goldberg J."/>
            <person name="Griggs A."/>
            <person name="Gujja S."/>
            <person name="Hansen M."/>
            <person name="Heiman D."/>
            <person name="Howarth C."/>
            <person name="Larimer J."/>
            <person name="Lui A."/>
            <person name="MacDonald P.J.P."/>
            <person name="McCowen C."/>
            <person name="Montmayeur A."/>
            <person name="Murphy C."/>
            <person name="Neiman D."/>
            <person name="Pearson M."/>
            <person name="Priest M."/>
            <person name="Roberts A."/>
            <person name="Saif S."/>
            <person name="Shea T."/>
            <person name="Sisk P."/>
            <person name="Stolte C."/>
            <person name="Sykes S."/>
            <person name="Wortman J."/>
            <person name="Nusbaum C."/>
            <person name="Birren B."/>
        </authorList>
    </citation>
    <scope>NUCLEOTIDE SEQUENCE [LARGE SCALE GENOMIC DNA]</scope>
    <source>
        <strain evidence="2 3">F0438</strain>
    </source>
</reference>
<evidence type="ECO:0000313" key="3">
    <source>
        <dbReference type="Proteomes" id="UP000016023"/>
    </source>
</evidence>
<protein>
    <submittedName>
        <fullName evidence="2">Uncharacterized protein</fullName>
    </submittedName>
</protein>
<dbReference type="PATRIC" id="fig|883158.3.peg.411"/>
<keyword evidence="1" id="KW-0812">Transmembrane</keyword>
<proteinExistence type="predicted"/>
<sequence>MPSAEKIAETSRQASEKVKEGTIKTSEYLSRSSSWLAQFQEKYTDGNLWVFFGFSTLFILSVIVGLFICAEVVKVLVDGHSWLFKNYIELRNSL</sequence>
<dbReference type="STRING" id="883158.HMPREF9140_00396"/>
<accession>H1Q0F8</accession>
<dbReference type="Proteomes" id="UP000016023">
    <property type="component" value="Unassembled WGS sequence"/>
</dbReference>
<keyword evidence="1" id="KW-1133">Transmembrane helix</keyword>
<evidence type="ECO:0000256" key="1">
    <source>
        <dbReference type="SAM" id="Phobius"/>
    </source>
</evidence>
<comment type="caution">
    <text evidence="2">The sequence shown here is derived from an EMBL/GenBank/DDBJ whole genome shotgun (WGS) entry which is preliminary data.</text>
</comment>
<dbReference type="EMBL" id="AGWK01000014">
    <property type="protein sequence ID" value="EHO73687.1"/>
    <property type="molecule type" value="Genomic_DNA"/>
</dbReference>
<name>H1Q0F8_9BACT</name>